<name>A0ABQ6MZV0_9STRA</name>
<reference evidence="2 3" key="1">
    <citation type="journal article" date="2023" name="Commun. Biol.">
        <title>Genome analysis of Parmales, the sister group of diatoms, reveals the evolutionary specialization of diatoms from phago-mixotrophs to photoautotrophs.</title>
        <authorList>
            <person name="Ban H."/>
            <person name="Sato S."/>
            <person name="Yoshikawa S."/>
            <person name="Yamada K."/>
            <person name="Nakamura Y."/>
            <person name="Ichinomiya M."/>
            <person name="Sato N."/>
            <person name="Blanc-Mathieu R."/>
            <person name="Endo H."/>
            <person name="Kuwata A."/>
            <person name="Ogata H."/>
        </authorList>
    </citation>
    <scope>NUCLEOTIDE SEQUENCE [LARGE SCALE GENOMIC DNA]</scope>
</reference>
<dbReference type="CDD" id="cd14809">
    <property type="entry name" value="bZIP_AUREO-like"/>
    <property type="match status" value="1"/>
</dbReference>
<feature type="region of interest" description="Disordered" evidence="1">
    <location>
        <begin position="1"/>
        <end position="74"/>
    </location>
</feature>
<organism evidence="2 3">
    <name type="scientific">Tetraparma gracilis</name>
    <dbReference type="NCBI Taxonomy" id="2962635"/>
    <lineage>
        <taxon>Eukaryota</taxon>
        <taxon>Sar</taxon>
        <taxon>Stramenopiles</taxon>
        <taxon>Ochrophyta</taxon>
        <taxon>Bolidophyceae</taxon>
        <taxon>Parmales</taxon>
        <taxon>Triparmaceae</taxon>
        <taxon>Tetraparma</taxon>
    </lineage>
</organism>
<dbReference type="Gene3D" id="1.20.5.170">
    <property type="match status" value="1"/>
</dbReference>
<proteinExistence type="predicted"/>
<evidence type="ECO:0008006" key="4">
    <source>
        <dbReference type="Google" id="ProtNLM"/>
    </source>
</evidence>
<dbReference type="PANTHER" id="PTHR48125">
    <property type="entry name" value="LP07818P1"/>
    <property type="match status" value="1"/>
</dbReference>
<gene>
    <name evidence="2" type="ORF">TeGR_g233</name>
</gene>
<protein>
    <recommendedName>
        <fullName evidence="4">BZIP domain-containing protein</fullName>
    </recommendedName>
</protein>
<feature type="compositionally biased region" description="Gly residues" evidence="1">
    <location>
        <begin position="57"/>
        <end position="74"/>
    </location>
</feature>
<dbReference type="EMBL" id="BRYB01001910">
    <property type="protein sequence ID" value="GMI36193.1"/>
    <property type="molecule type" value="Genomic_DNA"/>
</dbReference>
<dbReference type="PANTHER" id="PTHR48125:SF12">
    <property type="entry name" value="AT HOOK TRANSCRIPTION FACTOR FAMILY-RELATED"/>
    <property type="match status" value="1"/>
</dbReference>
<comment type="caution">
    <text evidence="2">The sequence shown here is derived from an EMBL/GenBank/DDBJ whole genome shotgun (WGS) entry which is preliminary data.</text>
</comment>
<dbReference type="Proteomes" id="UP001165060">
    <property type="component" value="Unassembled WGS sequence"/>
</dbReference>
<feature type="compositionally biased region" description="Basic and acidic residues" evidence="1">
    <location>
        <begin position="489"/>
        <end position="503"/>
    </location>
</feature>
<keyword evidence="3" id="KW-1185">Reference proteome</keyword>
<evidence type="ECO:0000313" key="3">
    <source>
        <dbReference type="Proteomes" id="UP001165060"/>
    </source>
</evidence>
<evidence type="ECO:0000313" key="2">
    <source>
        <dbReference type="EMBL" id="GMI36193.1"/>
    </source>
</evidence>
<feature type="non-terminal residue" evidence="2">
    <location>
        <position position="1"/>
    </location>
</feature>
<feature type="compositionally biased region" description="Pro residues" evidence="1">
    <location>
        <begin position="1"/>
        <end position="22"/>
    </location>
</feature>
<feature type="region of interest" description="Disordered" evidence="1">
    <location>
        <begin position="400"/>
        <end position="503"/>
    </location>
</feature>
<accession>A0ABQ6MZV0</accession>
<sequence length="503" mass="51206">MSAFPPPPFPCHFPTVAPPPPFLDDDYSSAHEAQFFSSAPPGAAPLPHSNGMQLPGHPGGARGDGGALGGDGSALGGSALGGSALGDEDSALGSLDLDLPPPAGALSCDATPPRLAPGCFAAPSGACRPPPSICVSGPALPPLSCAAPPPLDALLEEREMLARLPSPPSPPPVRTSGHALIESLTSSVWSSISSSVPAISSTYLPVAPPPVAAARGGRLTAEDKKRRSRLRNREHARNTRLRKKAYVEELKAALLGAVGERDKVASGWRGRDEREARERAVRGGAVGVLLEAWAAHGAGLDEVLDSSISIRMPANFGGEIGAGPELQESGASFRALFGNPKQLDFSVWPGAVVSSGGRCVVEWTARASGVRVSGVAIAYFGSGFLIKNARLIWDAPVPDDASPDLPTGDGAAPPIRSDEPPPPPPPQLVAAVSNGNSPMAPARAPAAASAHALSRPAPGSGRYGTRSRKRAFPGGAAEEEKSTGSGPRDVSDDSSKSSKGSGE</sequence>
<evidence type="ECO:0000256" key="1">
    <source>
        <dbReference type="SAM" id="MobiDB-lite"/>
    </source>
</evidence>
<feature type="region of interest" description="Disordered" evidence="1">
    <location>
        <begin position="210"/>
        <end position="236"/>
    </location>
</feature>
<feature type="compositionally biased region" description="Low complexity" evidence="1">
    <location>
        <begin position="437"/>
        <end position="458"/>
    </location>
</feature>
<feature type="compositionally biased region" description="Basic and acidic residues" evidence="1">
    <location>
        <begin position="220"/>
        <end position="236"/>
    </location>
</feature>